<feature type="transmembrane region" description="Helical" evidence="2">
    <location>
        <begin position="85"/>
        <end position="105"/>
    </location>
</feature>
<dbReference type="AlphaFoldDB" id="M1Y1Q4"/>
<organism evidence="3 4">
    <name type="scientific">Natronomonas moolapensis (strain DSM 18674 / CECT 7526 / JCM 14361 / 8.8.11)</name>
    <dbReference type="NCBI Taxonomy" id="268739"/>
    <lineage>
        <taxon>Archaea</taxon>
        <taxon>Methanobacteriati</taxon>
        <taxon>Methanobacteriota</taxon>
        <taxon>Stenosarchaea group</taxon>
        <taxon>Halobacteria</taxon>
        <taxon>Halobacteriales</taxon>
        <taxon>Natronomonadaceae</taxon>
        <taxon>Natronomonas</taxon>
    </lineage>
</organism>
<reference evidence="3 4" key="1">
    <citation type="journal article" date="2013" name="Genome Announc.">
        <title>Genome of the haloarchaeon Natronomonas moolapensis, a neutrophilic member of a previously haloalkaliphilic genus.</title>
        <authorList>
            <person name="Dyall-Smith M.L."/>
            <person name="Pfeiffer F."/>
            <person name="Oberwinkler T."/>
            <person name="Klee K."/>
            <person name="Rampp M."/>
            <person name="Palm P."/>
            <person name="Gross K."/>
            <person name="Schuster S.C."/>
            <person name="Oesterhelt D."/>
        </authorList>
    </citation>
    <scope>NUCLEOTIDE SEQUENCE [LARGE SCALE GENOMIC DNA]</scope>
    <source>
        <strain evidence="4">DSM 18674 / JCM 14361 / 8.8.11</strain>
    </source>
</reference>
<dbReference type="STRING" id="268739.Nmlp_2230"/>
<feature type="region of interest" description="Disordered" evidence="1">
    <location>
        <begin position="1"/>
        <end position="21"/>
    </location>
</feature>
<dbReference type="eggNOG" id="arCOG04663">
    <property type="taxonomic scope" value="Archaea"/>
</dbReference>
<keyword evidence="4" id="KW-1185">Reference proteome</keyword>
<feature type="transmembrane region" description="Helical" evidence="2">
    <location>
        <begin position="190"/>
        <end position="208"/>
    </location>
</feature>
<dbReference type="HOGENOM" id="CLU_098519_0_0_2"/>
<feature type="transmembrane region" description="Helical" evidence="2">
    <location>
        <begin position="37"/>
        <end position="55"/>
    </location>
</feature>
<protein>
    <submittedName>
        <fullName evidence="3">Uncharacterized protein</fullName>
    </submittedName>
</protein>
<feature type="transmembrane region" description="Helical" evidence="2">
    <location>
        <begin position="139"/>
        <end position="159"/>
    </location>
</feature>
<feature type="transmembrane region" description="Helical" evidence="2">
    <location>
        <begin position="111"/>
        <end position="132"/>
    </location>
</feature>
<feature type="compositionally biased region" description="Basic and acidic residues" evidence="1">
    <location>
        <begin position="1"/>
        <end position="15"/>
    </location>
</feature>
<accession>M1Y1Q4</accession>
<keyword evidence="2" id="KW-0812">Transmembrane</keyword>
<feature type="transmembrane region" description="Helical" evidence="2">
    <location>
        <begin position="61"/>
        <end position="78"/>
    </location>
</feature>
<dbReference type="GeneID" id="14651167"/>
<evidence type="ECO:0000313" key="4">
    <source>
        <dbReference type="Proteomes" id="UP000011867"/>
    </source>
</evidence>
<dbReference type="KEGG" id="nmo:Nmlp_2230"/>
<evidence type="ECO:0000256" key="1">
    <source>
        <dbReference type="SAM" id="MobiDB-lite"/>
    </source>
</evidence>
<dbReference type="EMBL" id="HF582854">
    <property type="protein sequence ID" value="CCQ36402.1"/>
    <property type="molecule type" value="Genomic_DNA"/>
</dbReference>
<dbReference type="RefSeq" id="WP_015409202.1">
    <property type="nucleotide sequence ID" value="NC_020388.1"/>
</dbReference>
<sequence length="225" mass="24662">MDDEPARADAPDGERGPSPPPEDLLATLFRGGRGNAMLAWPLVAVLGVTLAESVLDFDRLWIPFVAVTGAIVLVPPIAHRDWRVMLPWEVLVLALAPILVRGLFGRELGTFAYYLSVAGLALVVTVELHMFTTMRMTHWFAIVFVVMTTLASAGAWAVARWSADRLLGTEFLSAPTTTADAANAALMIEFLRVALAGLAAGVLFDAYFKRRGRRLGRHLRRVVRR</sequence>
<name>M1Y1Q4_NATM8</name>
<keyword evidence="2" id="KW-1133">Transmembrane helix</keyword>
<evidence type="ECO:0000313" key="3">
    <source>
        <dbReference type="EMBL" id="CCQ36402.1"/>
    </source>
</evidence>
<dbReference type="Proteomes" id="UP000011867">
    <property type="component" value="Chromosome"/>
</dbReference>
<evidence type="ECO:0000256" key="2">
    <source>
        <dbReference type="SAM" id="Phobius"/>
    </source>
</evidence>
<proteinExistence type="predicted"/>
<keyword evidence="2" id="KW-0472">Membrane</keyword>
<gene>
    <name evidence="3" type="ordered locus">Nmlp_2230</name>
</gene>